<evidence type="ECO:0000313" key="2">
    <source>
        <dbReference type="EMBL" id="SDL07801.1"/>
    </source>
</evidence>
<dbReference type="EMBL" id="FNEE01000026">
    <property type="protein sequence ID" value="SDL07801.1"/>
    <property type="molecule type" value="Genomic_DNA"/>
</dbReference>
<organism evidence="2 3">
    <name type="scientific">Mesorhizobium muleiense</name>
    <dbReference type="NCBI Taxonomy" id="1004279"/>
    <lineage>
        <taxon>Bacteria</taxon>
        <taxon>Pseudomonadati</taxon>
        <taxon>Pseudomonadota</taxon>
        <taxon>Alphaproteobacteria</taxon>
        <taxon>Hyphomicrobiales</taxon>
        <taxon>Phyllobacteriaceae</taxon>
        <taxon>Mesorhizobium</taxon>
    </lineage>
</organism>
<sequence length="118" mass="13357">MSEAAILVCRGKNYEIETLISPEDHAWAVSRGNWFVTHGTRRDGKSYVVRSEGGVLVFLHKVVLARAWQLPPTPAHIIGDHRNGNSLDNRRGNLRWATPQMNARNIFGLIERQMELAI</sequence>
<dbReference type="Gene3D" id="3.90.75.20">
    <property type="match status" value="1"/>
</dbReference>
<proteinExistence type="predicted"/>
<keyword evidence="3" id="KW-1185">Reference proteome</keyword>
<keyword evidence="2" id="KW-0540">Nuclease</keyword>
<dbReference type="AlphaFoldDB" id="A0A1G9H4E6"/>
<dbReference type="InterPro" id="IPR044925">
    <property type="entry name" value="His-Me_finger_sf"/>
</dbReference>
<evidence type="ECO:0000313" key="3">
    <source>
        <dbReference type="Proteomes" id="UP000198894"/>
    </source>
</evidence>
<dbReference type="InterPro" id="IPR003615">
    <property type="entry name" value="HNH_nuc"/>
</dbReference>
<dbReference type="Proteomes" id="UP000198894">
    <property type="component" value="Unassembled WGS sequence"/>
</dbReference>
<evidence type="ECO:0000259" key="1">
    <source>
        <dbReference type="Pfam" id="PF13392"/>
    </source>
</evidence>
<keyword evidence="2" id="KW-0378">Hydrolase</keyword>
<name>A0A1G9H4E6_9HYPH</name>
<dbReference type="Pfam" id="PF13392">
    <property type="entry name" value="HNH_3"/>
    <property type="match status" value="1"/>
</dbReference>
<protein>
    <submittedName>
        <fullName evidence="2">HNH endonuclease</fullName>
    </submittedName>
</protein>
<reference evidence="3" key="1">
    <citation type="submission" date="2016-10" db="EMBL/GenBank/DDBJ databases">
        <authorList>
            <person name="Varghese N."/>
            <person name="Submissions S."/>
        </authorList>
    </citation>
    <scope>NUCLEOTIDE SEQUENCE [LARGE SCALE GENOMIC DNA]</scope>
    <source>
        <strain evidence="3">CGMCC 1.11022</strain>
    </source>
</reference>
<feature type="domain" description="HNH nuclease" evidence="1">
    <location>
        <begin position="74"/>
        <end position="104"/>
    </location>
</feature>
<dbReference type="RefSeq" id="WP_091599754.1">
    <property type="nucleotide sequence ID" value="NZ_FNEE01000026.1"/>
</dbReference>
<dbReference type="SUPFAM" id="SSF54060">
    <property type="entry name" value="His-Me finger endonucleases"/>
    <property type="match status" value="1"/>
</dbReference>
<dbReference type="GO" id="GO:0004519">
    <property type="term" value="F:endonuclease activity"/>
    <property type="evidence" value="ECO:0007669"/>
    <property type="project" value="UniProtKB-KW"/>
</dbReference>
<accession>A0A1G9H4E6</accession>
<gene>
    <name evidence="2" type="ORF">SAMN05428953_12665</name>
</gene>
<keyword evidence="2" id="KW-0255">Endonuclease</keyword>